<dbReference type="SFLD" id="SFLDG01082">
    <property type="entry name" value="B12-binding_domain_containing"/>
    <property type="match status" value="1"/>
</dbReference>
<evidence type="ECO:0000256" key="3">
    <source>
        <dbReference type="ARBA" id="ARBA00022490"/>
    </source>
</evidence>
<dbReference type="InterPro" id="IPR006638">
    <property type="entry name" value="Elp3/MiaA/NifB-like_rSAM"/>
</dbReference>
<evidence type="ECO:0000256" key="5">
    <source>
        <dbReference type="ARBA" id="ARBA00022691"/>
    </source>
</evidence>
<keyword evidence="5" id="KW-0949">S-adenosyl-L-methionine</keyword>
<evidence type="ECO:0000256" key="2">
    <source>
        <dbReference type="ARBA" id="ARBA00022485"/>
    </source>
</evidence>
<keyword evidence="3" id="KW-0963">Cytoplasm</keyword>
<dbReference type="SFLD" id="SFLDG01061">
    <property type="entry name" value="methylthiotransferase"/>
    <property type="match status" value="1"/>
</dbReference>
<dbReference type="InterPro" id="IPR023404">
    <property type="entry name" value="rSAM_horseshoe"/>
</dbReference>
<evidence type="ECO:0000313" key="13">
    <source>
        <dbReference type="EMBL" id="SUB87980.1"/>
    </source>
</evidence>
<sequence length="445" mass="50320">MIDINIFENKKAAYFTLGCKLNFAETSSIGKALQEQGVRRVEPGEKANVCIINTCSVTELADKKCRNMIRRARREHPGALIVVTGCYAQLSPEEIAAIEGVDLIIGTEQKLDLINLLRQHAERISSQNNSQGLGISHIIHTPTKDIRTFSPSVSADDRTRHFLKVQDGCDYYCTYCTIPKARGRSRNGSIASLVQQARSVAENGGREIVLTGVNIGDFGRTTGETFLDLIKALDRVEGIERYRISSIEPNLLSDEVIDFCASSRHFMPHFHIPLQSGSDEVLKLMKRRYDTALFRNRIEHIKQVMPDSFIGVDVIVGTRGERPEYFEACYRFLESIPFTQLHVFSYSERPGTKALEIPYAVGSQDKHKRSQALLKLSDKKLRAFYREHIGQPLRVLWEQAEHDGMMLGFSDQYIRVAKPYSEESVGQLEEVVPKRFDPAMLSLTF</sequence>
<dbReference type="SMART" id="SM00729">
    <property type="entry name" value="Elp3"/>
    <property type="match status" value="1"/>
</dbReference>
<dbReference type="Proteomes" id="UP000030103">
    <property type="component" value="Unassembled WGS sequence"/>
</dbReference>
<dbReference type="SFLD" id="SFLDS00029">
    <property type="entry name" value="Radical_SAM"/>
    <property type="match status" value="1"/>
</dbReference>
<evidence type="ECO:0000259" key="11">
    <source>
        <dbReference type="PROSITE" id="PS51918"/>
    </source>
</evidence>
<dbReference type="PROSITE" id="PS01278">
    <property type="entry name" value="MTTASE_RADICAL"/>
    <property type="match status" value="1"/>
</dbReference>
<dbReference type="Pfam" id="PF04055">
    <property type="entry name" value="Radical_SAM"/>
    <property type="match status" value="1"/>
</dbReference>
<keyword evidence="6" id="KW-0819">tRNA processing</keyword>
<dbReference type="InterPro" id="IPR020612">
    <property type="entry name" value="Methylthiotransferase_CS"/>
</dbReference>
<proteinExistence type="predicted"/>
<dbReference type="FunFam" id="3.40.50.12160:FF:000004">
    <property type="entry name" value="Threonylcarbamoyladenosine tRNA methylthiotransferase MtaB"/>
    <property type="match status" value="1"/>
</dbReference>
<evidence type="ECO:0000256" key="4">
    <source>
        <dbReference type="ARBA" id="ARBA00022679"/>
    </source>
</evidence>
<keyword evidence="8" id="KW-0408">Iron</keyword>
<evidence type="ECO:0000313" key="12">
    <source>
        <dbReference type="EMBL" id="KGN73307.1"/>
    </source>
</evidence>
<dbReference type="InterPro" id="IPR006467">
    <property type="entry name" value="MiaB-like_bact"/>
</dbReference>
<dbReference type="NCBIfam" id="TIGR00089">
    <property type="entry name" value="MiaB/RimO family radical SAM methylthiotransferase"/>
    <property type="match status" value="1"/>
</dbReference>
<reference evidence="12 14" key="1">
    <citation type="submission" date="2014-09" db="EMBL/GenBank/DDBJ databases">
        <title>Draft Genome Sequence of Porphyromonas macacae COT-192_OH2859.</title>
        <authorList>
            <person name="Wallis C."/>
            <person name="Deusch O."/>
            <person name="O'Flynn C."/>
            <person name="Davis I."/>
            <person name="Horsfall A."/>
            <person name="Kirkwood N."/>
            <person name="Harris S."/>
            <person name="Eisen J.A."/>
            <person name="Coil D.A."/>
            <person name="Darling A.E."/>
            <person name="Jospin G."/>
            <person name="Alexiev A."/>
        </authorList>
    </citation>
    <scope>NUCLEOTIDE SEQUENCE [LARGE SCALE GENOMIC DNA]</scope>
    <source>
        <strain evidence="14">COT-192 OH2859</strain>
        <strain evidence="12">COT-192_OH2859</strain>
    </source>
</reference>
<dbReference type="InterPro" id="IPR058240">
    <property type="entry name" value="rSAM_sf"/>
</dbReference>
<dbReference type="STRING" id="28115.HQ47_07450"/>
<keyword evidence="2" id="KW-0004">4Fe-4S</keyword>
<evidence type="ECO:0000256" key="9">
    <source>
        <dbReference type="ARBA" id="ARBA00023014"/>
    </source>
</evidence>
<dbReference type="GO" id="GO:0035598">
    <property type="term" value="F:tRNA (N(6)-L-threonylcarbamoyladenosine(37)-C(2))-methylthiotransferase activity"/>
    <property type="evidence" value="ECO:0007669"/>
    <property type="project" value="TreeGrafter"/>
</dbReference>
<dbReference type="InterPro" id="IPR013848">
    <property type="entry name" value="Methylthiotransferase_N"/>
</dbReference>
<dbReference type="GO" id="GO:0046872">
    <property type="term" value="F:metal ion binding"/>
    <property type="evidence" value="ECO:0007669"/>
    <property type="project" value="UniProtKB-KW"/>
</dbReference>
<dbReference type="eggNOG" id="COG0621">
    <property type="taxonomic scope" value="Bacteria"/>
</dbReference>
<dbReference type="InterPro" id="IPR005839">
    <property type="entry name" value="Methylthiotransferase"/>
</dbReference>
<keyword evidence="7" id="KW-0479">Metal-binding</keyword>
<organism evidence="12 14">
    <name type="scientific">Porphyromonas macacae</name>
    <dbReference type="NCBI Taxonomy" id="28115"/>
    <lineage>
        <taxon>Bacteria</taxon>
        <taxon>Pseudomonadati</taxon>
        <taxon>Bacteroidota</taxon>
        <taxon>Bacteroidia</taxon>
        <taxon>Bacteroidales</taxon>
        <taxon>Porphyromonadaceae</taxon>
        <taxon>Porphyromonas</taxon>
    </lineage>
</organism>
<reference evidence="13 15" key="2">
    <citation type="submission" date="2018-06" db="EMBL/GenBank/DDBJ databases">
        <authorList>
            <consortium name="Pathogen Informatics"/>
            <person name="Doyle S."/>
        </authorList>
    </citation>
    <scope>NUCLEOTIDE SEQUENCE [LARGE SCALE GENOMIC DNA]</scope>
    <source>
        <strain evidence="13 15">NCTC11632</strain>
    </source>
</reference>
<dbReference type="CDD" id="cd01335">
    <property type="entry name" value="Radical_SAM"/>
    <property type="match status" value="1"/>
</dbReference>
<accession>A0A0A2E6S1</accession>
<evidence type="ECO:0000256" key="1">
    <source>
        <dbReference type="ARBA" id="ARBA00001966"/>
    </source>
</evidence>
<protein>
    <submittedName>
        <fullName evidence="13">(Dimethylallyl)adenosine tRNA methylthiotransferase MiaB</fullName>
        <ecNumber evidence="13">2.-.-.-</ecNumber>
    </submittedName>
    <submittedName>
        <fullName evidence="12">Fe-S oxidoreductase</fullName>
    </submittedName>
</protein>
<dbReference type="GO" id="GO:0051539">
    <property type="term" value="F:4 iron, 4 sulfur cluster binding"/>
    <property type="evidence" value="ECO:0007669"/>
    <property type="project" value="UniProtKB-KW"/>
</dbReference>
<evidence type="ECO:0000259" key="10">
    <source>
        <dbReference type="PROSITE" id="PS51449"/>
    </source>
</evidence>
<dbReference type="SUPFAM" id="SSF102114">
    <property type="entry name" value="Radical SAM enzymes"/>
    <property type="match status" value="1"/>
</dbReference>
<evidence type="ECO:0000313" key="15">
    <source>
        <dbReference type="Proteomes" id="UP000254156"/>
    </source>
</evidence>
<evidence type="ECO:0000256" key="8">
    <source>
        <dbReference type="ARBA" id="ARBA00023004"/>
    </source>
</evidence>
<dbReference type="Gene3D" id="3.80.30.20">
    <property type="entry name" value="tm_1862 like domain"/>
    <property type="match status" value="1"/>
</dbReference>
<keyword evidence="14" id="KW-1185">Reference proteome</keyword>
<feature type="domain" description="MTTase N-terminal" evidence="10">
    <location>
        <begin position="10"/>
        <end position="122"/>
    </location>
</feature>
<dbReference type="PANTHER" id="PTHR11918:SF45">
    <property type="entry name" value="THREONYLCARBAMOYLADENOSINE TRNA METHYLTHIOTRANSFERASE"/>
    <property type="match status" value="1"/>
</dbReference>
<dbReference type="EMBL" id="JRFA01000023">
    <property type="protein sequence ID" value="KGN73307.1"/>
    <property type="molecule type" value="Genomic_DNA"/>
</dbReference>
<dbReference type="EMBL" id="UGTF01000002">
    <property type="protein sequence ID" value="SUB87980.1"/>
    <property type="molecule type" value="Genomic_DNA"/>
</dbReference>
<dbReference type="RefSeq" id="WP_025003441.1">
    <property type="nucleotide sequence ID" value="NZ_JRFA01000023.1"/>
</dbReference>
<dbReference type="PANTHER" id="PTHR11918">
    <property type="entry name" value="RADICAL SAM PROTEINS"/>
    <property type="match status" value="1"/>
</dbReference>
<dbReference type="AlphaFoldDB" id="A0A0A2E6S1"/>
<evidence type="ECO:0000256" key="6">
    <source>
        <dbReference type="ARBA" id="ARBA00022694"/>
    </source>
</evidence>
<dbReference type="PROSITE" id="PS51918">
    <property type="entry name" value="RADICAL_SAM"/>
    <property type="match status" value="1"/>
</dbReference>
<dbReference type="PROSITE" id="PS51449">
    <property type="entry name" value="MTTASE_N"/>
    <property type="match status" value="1"/>
</dbReference>
<keyword evidence="9" id="KW-0411">Iron-sulfur</keyword>
<evidence type="ECO:0000256" key="7">
    <source>
        <dbReference type="ARBA" id="ARBA00022723"/>
    </source>
</evidence>
<dbReference type="NCBIfam" id="TIGR01579">
    <property type="entry name" value="MiaB-like-C"/>
    <property type="match status" value="1"/>
</dbReference>
<dbReference type="Pfam" id="PF00919">
    <property type="entry name" value="UPF0004"/>
    <property type="match status" value="1"/>
</dbReference>
<name>A0A0A2E6S1_9PORP</name>
<keyword evidence="4 13" id="KW-0808">Transferase</keyword>
<feature type="domain" description="Radical SAM core" evidence="11">
    <location>
        <begin position="155"/>
        <end position="392"/>
    </location>
</feature>
<dbReference type="InterPro" id="IPR007197">
    <property type="entry name" value="rSAM"/>
</dbReference>
<comment type="cofactor">
    <cofactor evidence="1">
        <name>[4Fe-4S] cluster</name>
        <dbReference type="ChEBI" id="CHEBI:49883"/>
    </cofactor>
</comment>
<dbReference type="OrthoDB" id="9805215at2"/>
<dbReference type="Gene3D" id="3.40.50.12160">
    <property type="entry name" value="Methylthiotransferase, N-terminal domain"/>
    <property type="match status" value="1"/>
</dbReference>
<dbReference type="EC" id="2.-.-.-" evidence="13"/>
<dbReference type="FunFam" id="3.80.30.20:FF:000006">
    <property type="entry name" value="MiaB-like tRNA modifying enzyme"/>
    <property type="match status" value="1"/>
</dbReference>
<gene>
    <name evidence="13" type="primary">miaB_1</name>
    <name evidence="12" type="ORF">HQ47_07450</name>
    <name evidence="13" type="ORF">NCTC11632_00039</name>
</gene>
<dbReference type="InterPro" id="IPR038135">
    <property type="entry name" value="Methylthiotransferase_N_sf"/>
</dbReference>
<evidence type="ECO:0000313" key="14">
    <source>
        <dbReference type="Proteomes" id="UP000030103"/>
    </source>
</evidence>
<dbReference type="Proteomes" id="UP000254156">
    <property type="component" value="Unassembled WGS sequence"/>
</dbReference>